<dbReference type="Proteomes" id="UP000004994">
    <property type="component" value="Unassembled WGS sequence"/>
</dbReference>
<reference evidence="1" key="1">
    <citation type="journal article" date="2012" name="Nature">
        <title>The tomato genome sequence provides insights into fleshy fruit evolution.</title>
        <authorList>
            <consortium name="Tomato Genome Consortium"/>
        </authorList>
    </citation>
    <scope>NUCLEOTIDE SEQUENCE [LARGE SCALE GENOMIC DNA]</scope>
    <source>
        <strain evidence="1">cv. Heinz 1706</strain>
    </source>
</reference>
<dbReference type="Gramene" id="Solyc00g008060.1.1">
    <property type="protein sequence ID" value="Solyc00g008060.1.1"/>
    <property type="gene ID" value="Solyc00g008060.1"/>
</dbReference>
<dbReference type="PANTHER" id="PTHR33187:SF11">
    <property type="entry name" value="AMINOTRANSFERASE-LIKE PLANT MOBILE DOMAIN-CONTAINING PROTEIN"/>
    <property type="match status" value="1"/>
</dbReference>
<name>A0A494G8I0_SOLLC</name>
<proteinExistence type="predicted"/>
<dbReference type="AlphaFoldDB" id="A0A494G8I0"/>
<protein>
    <submittedName>
        <fullName evidence="1">Uncharacterized protein</fullName>
    </submittedName>
</protein>
<evidence type="ECO:0000313" key="1">
    <source>
        <dbReference type="EnsemblPlants" id="Solyc00g008060.1.1"/>
    </source>
</evidence>
<dbReference type="PANTHER" id="PTHR33187">
    <property type="entry name" value="WU:FI09B08"/>
    <property type="match status" value="1"/>
</dbReference>
<evidence type="ECO:0000313" key="2">
    <source>
        <dbReference type="Proteomes" id="UP000004994"/>
    </source>
</evidence>
<organism evidence="1">
    <name type="scientific">Solanum lycopersicum</name>
    <name type="common">Tomato</name>
    <name type="synonym">Lycopersicon esculentum</name>
    <dbReference type="NCBI Taxonomy" id="4081"/>
    <lineage>
        <taxon>Eukaryota</taxon>
        <taxon>Viridiplantae</taxon>
        <taxon>Streptophyta</taxon>
        <taxon>Embryophyta</taxon>
        <taxon>Tracheophyta</taxon>
        <taxon>Spermatophyta</taxon>
        <taxon>Magnoliopsida</taxon>
        <taxon>eudicotyledons</taxon>
        <taxon>Gunneridae</taxon>
        <taxon>Pentapetalae</taxon>
        <taxon>asterids</taxon>
        <taxon>lamiids</taxon>
        <taxon>Solanales</taxon>
        <taxon>Solanaceae</taxon>
        <taxon>Solanoideae</taxon>
        <taxon>Solaneae</taxon>
        <taxon>Solanum</taxon>
        <taxon>Solanum subgen. Lycopersicon</taxon>
    </lineage>
</organism>
<sequence>MSIMAHYHLPITEHMIGQRKALHANMALGKHTRSNDVGHSIQSYPLGSTHREMMSDMTCHLFPWTAAHDVGRRKAWHSIITIGQHKRSNNVMFDMPSSTLDSTRGGKTLSVEYHNCLWIAYMVRIRRAWNAIIALAPHTRSDYVRHGRHSLPLGSIHGHGMLSSPLDRIHGRTTLGIK</sequence>
<dbReference type="InParanoid" id="A0A494G8I0"/>
<accession>A0A494G8I0</accession>
<dbReference type="PaxDb" id="4081-Solyc00g008060.1.1"/>
<reference evidence="1" key="2">
    <citation type="submission" date="2019-04" db="UniProtKB">
        <authorList>
            <consortium name="EnsemblPlants"/>
        </authorList>
    </citation>
    <scope>IDENTIFICATION</scope>
    <source>
        <strain evidence="1">cv. Heinz 1706</strain>
    </source>
</reference>
<dbReference type="EnsemblPlants" id="Solyc00g008060.1.1">
    <property type="protein sequence ID" value="Solyc00g008060.1.1"/>
    <property type="gene ID" value="Solyc00g008060.1"/>
</dbReference>
<keyword evidence="2" id="KW-1185">Reference proteome</keyword>